<keyword evidence="2 6" id="KW-0698">rRNA processing</keyword>
<keyword evidence="3 6" id="KW-0489">Methyltransferase</keyword>
<accession>A0A1F6NIK2</accession>
<comment type="catalytic activity">
    <reaction evidence="6">
        <text>cytidine(1402) in 16S rRNA + S-adenosyl-L-methionine = N(4)-methylcytidine(1402) in 16S rRNA + S-adenosyl-L-homocysteine + H(+)</text>
        <dbReference type="Rhea" id="RHEA:42928"/>
        <dbReference type="Rhea" id="RHEA-COMP:10286"/>
        <dbReference type="Rhea" id="RHEA-COMP:10287"/>
        <dbReference type="ChEBI" id="CHEBI:15378"/>
        <dbReference type="ChEBI" id="CHEBI:57856"/>
        <dbReference type="ChEBI" id="CHEBI:59789"/>
        <dbReference type="ChEBI" id="CHEBI:74506"/>
        <dbReference type="ChEBI" id="CHEBI:82748"/>
        <dbReference type="EC" id="2.1.1.199"/>
    </reaction>
</comment>
<dbReference type="HAMAP" id="MF_01007">
    <property type="entry name" value="16SrRNA_methyltr_H"/>
    <property type="match status" value="1"/>
</dbReference>
<dbReference type="SUPFAM" id="SSF81799">
    <property type="entry name" value="Putative methyltransferase TM0872, insert domain"/>
    <property type="match status" value="1"/>
</dbReference>
<dbReference type="EC" id="2.1.1.199" evidence="6"/>
<feature type="binding site" evidence="6">
    <location>
        <position position="106"/>
    </location>
    <ligand>
        <name>S-adenosyl-L-methionine</name>
        <dbReference type="ChEBI" id="CHEBI:59789"/>
    </ligand>
</feature>
<comment type="subcellular location">
    <subcellularLocation>
        <location evidence="6">Cytoplasm</location>
    </subcellularLocation>
</comment>
<dbReference type="GO" id="GO:0070475">
    <property type="term" value="P:rRNA base methylation"/>
    <property type="evidence" value="ECO:0007669"/>
    <property type="project" value="UniProtKB-UniRule"/>
</dbReference>
<protein>
    <recommendedName>
        <fullName evidence="6">Ribosomal RNA small subunit methyltransferase H</fullName>
        <ecNumber evidence="6">2.1.1.199</ecNumber>
    </recommendedName>
    <alternativeName>
        <fullName evidence="6">16S rRNA m(4)C1402 methyltransferase</fullName>
    </alternativeName>
    <alternativeName>
        <fullName evidence="6">rRNA (cytosine-N(4)-)-methyltransferase RsmH</fullName>
    </alternativeName>
</protein>
<dbReference type="Pfam" id="PF01795">
    <property type="entry name" value="Methyltransf_5"/>
    <property type="match status" value="1"/>
</dbReference>
<proteinExistence type="inferred from homology"/>
<evidence type="ECO:0000256" key="1">
    <source>
        <dbReference type="ARBA" id="ARBA00010396"/>
    </source>
</evidence>
<reference evidence="7 8" key="1">
    <citation type="journal article" date="2016" name="Nat. Commun.">
        <title>Thousands of microbial genomes shed light on interconnected biogeochemical processes in an aquifer system.</title>
        <authorList>
            <person name="Anantharaman K."/>
            <person name="Brown C.T."/>
            <person name="Hug L.A."/>
            <person name="Sharon I."/>
            <person name="Castelle C.J."/>
            <person name="Probst A.J."/>
            <person name="Thomas B.C."/>
            <person name="Singh A."/>
            <person name="Wilkins M.J."/>
            <person name="Karaoz U."/>
            <person name="Brodie E.L."/>
            <person name="Williams K.H."/>
            <person name="Hubbard S.S."/>
            <person name="Banfield J.F."/>
        </authorList>
    </citation>
    <scope>NUCLEOTIDE SEQUENCE [LARGE SCALE GENOMIC DNA]</scope>
</reference>
<dbReference type="EMBL" id="MFQR01000069">
    <property type="protein sequence ID" value="OGH83711.1"/>
    <property type="molecule type" value="Genomic_DNA"/>
</dbReference>
<keyword evidence="6" id="KW-0963">Cytoplasm</keyword>
<dbReference type="InterPro" id="IPR002903">
    <property type="entry name" value="RsmH"/>
</dbReference>
<evidence type="ECO:0000313" key="8">
    <source>
        <dbReference type="Proteomes" id="UP000177803"/>
    </source>
</evidence>
<dbReference type="PIRSF" id="PIRSF004486">
    <property type="entry name" value="MraW"/>
    <property type="match status" value="1"/>
</dbReference>
<evidence type="ECO:0000256" key="2">
    <source>
        <dbReference type="ARBA" id="ARBA00022552"/>
    </source>
</evidence>
<feature type="binding site" evidence="6">
    <location>
        <begin position="31"/>
        <end position="33"/>
    </location>
    <ligand>
        <name>S-adenosyl-L-methionine</name>
        <dbReference type="ChEBI" id="CHEBI:59789"/>
    </ligand>
</feature>
<comment type="caution">
    <text evidence="7">The sequence shown here is derived from an EMBL/GenBank/DDBJ whole genome shotgun (WGS) entry which is preliminary data.</text>
</comment>
<dbReference type="InterPro" id="IPR029063">
    <property type="entry name" value="SAM-dependent_MTases_sf"/>
</dbReference>
<feature type="binding site" evidence="6">
    <location>
        <position position="51"/>
    </location>
    <ligand>
        <name>S-adenosyl-L-methionine</name>
        <dbReference type="ChEBI" id="CHEBI:59789"/>
    </ligand>
</feature>
<comment type="similarity">
    <text evidence="1 6">Belongs to the methyltransferase superfamily. RsmH family.</text>
</comment>
<keyword evidence="4 6" id="KW-0808">Transferase</keyword>
<dbReference type="NCBIfam" id="TIGR00006">
    <property type="entry name" value="16S rRNA (cytosine(1402)-N(4))-methyltransferase RsmH"/>
    <property type="match status" value="1"/>
</dbReference>
<dbReference type="Proteomes" id="UP000177803">
    <property type="component" value="Unassembled WGS sequence"/>
</dbReference>
<dbReference type="GO" id="GO:0071424">
    <property type="term" value="F:rRNA (cytosine-N4-)-methyltransferase activity"/>
    <property type="evidence" value="ECO:0007669"/>
    <property type="project" value="UniProtKB-UniRule"/>
</dbReference>
<gene>
    <name evidence="6" type="primary">rsmH</name>
    <name evidence="7" type="ORF">A2261_00970</name>
</gene>
<evidence type="ECO:0000313" key="7">
    <source>
        <dbReference type="EMBL" id="OGH83711.1"/>
    </source>
</evidence>
<dbReference type="SUPFAM" id="SSF53335">
    <property type="entry name" value="S-adenosyl-L-methionine-dependent methyltransferases"/>
    <property type="match status" value="1"/>
</dbReference>
<evidence type="ECO:0000256" key="5">
    <source>
        <dbReference type="ARBA" id="ARBA00022691"/>
    </source>
</evidence>
<dbReference type="Gene3D" id="3.40.50.150">
    <property type="entry name" value="Vaccinia Virus protein VP39"/>
    <property type="match status" value="1"/>
</dbReference>
<evidence type="ECO:0000256" key="4">
    <source>
        <dbReference type="ARBA" id="ARBA00022679"/>
    </source>
</evidence>
<dbReference type="InterPro" id="IPR023397">
    <property type="entry name" value="SAM-dep_MeTrfase_MraW_recog"/>
</dbReference>
<evidence type="ECO:0000256" key="3">
    <source>
        <dbReference type="ARBA" id="ARBA00022603"/>
    </source>
</evidence>
<dbReference type="PANTHER" id="PTHR11265:SF0">
    <property type="entry name" value="12S RRNA N4-METHYLCYTIDINE METHYLTRANSFERASE"/>
    <property type="match status" value="1"/>
</dbReference>
<dbReference type="GO" id="GO:0005737">
    <property type="term" value="C:cytoplasm"/>
    <property type="evidence" value="ECO:0007669"/>
    <property type="project" value="UniProtKB-SubCell"/>
</dbReference>
<dbReference type="AlphaFoldDB" id="A0A1F6NIK2"/>
<feature type="binding site" evidence="6">
    <location>
        <position position="99"/>
    </location>
    <ligand>
        <name>S-adenosyl-L-methionine</name>
        <dbReference type="ChEBI" id="CHEBI:59789"/>
    </ligand>
</feature>
<comment type="function">
    <text evidence="6">Specifically methylates the N4 position of cytidine in position 1402 (C1402) of 16S rRNA.</text>
</comment>
<organism evidence="7 8">
    <name type="scientific">Candidatus Magasanikbacteria bacterium RIFOXYA2_FULL_44_8</name>
    <dbReference type="NCBI Taxonomy" id="1798696"/>
    <lineage>
        <taxon>Bacteria</taxon>
        <taxon>Candidatus Magasanikiibacteriota</taxon>
    </lineage>
</organism>
<evidence type="ECO:0000256" key="6">
    <source>
        <dbReference type="HAMAP-Rule" id="MF_01007"/>
    </source>
</evidence>
<keyword evidence="5 6" id="KW-0949">S-adenosyl-L-methionine</keyword>
<dbReference type="PANTHER" id="PTHR11265">
    <property type="entry name" value="S-ADENOSYL-METHYLTRANSFERASE MRAW"/>
    <property type="match status" value="1"/>
</dbReference>
<dbReference type="Gene3D" id="1.10.150.170">
    <property type="entry name" value="Putative methyltransferase TM0872, insert domain"/>
    <property type="match status" value="1"/>
</dbReference>
<name>A0A1F6NIK2_9BACT</name>
<feature type="binding site" evidence="6">
    <location>
        <position position="78"/>
    </location>
    <ligand>
        <name>S-adenosyl-L-methionine</name>
        <dbReference type="ChEBI" id="CHEBI:59789"/>
    </ligand>
</feature>
<sequence length="302" mass="33981">MRHIPVLIKEVIEGLKLKSGDRIVDCTLGDAGHSEEILKIIGPKGRLLGIDADPEAVLRAKQYLYDFGDQVVYERDNFTNLKKILTANKFAPVNGILADLGWSTPQFSERGRGFSFETDEPLNMRYGGELAQGETAANILKNCSEDELAKIFKDFGEEKFAREIATAIVNARDTQPIERTTQLTEIVLQVYRAKLHSDKEIPWVGGTHPATQIFQALRIAVNHELDVVKQFLPQVMEALASGGRLAVITFHSLEDRIVKQYFQKINNKTARMVNKKPITATEEELKNNPRARSAKLRIIEKI</sequence>